<evidence type="ECO:0000259" key="7">
    <source>
        <dbReference type="PROSITE" id="PS51900"/>
    </source>
</evidence>
<feature type="domain" description="Tyr recombinase" evidence="6">
    <location>
        <begin position="241"/>
        <end position="426"/>
    </location>
</feature>
<comment type="similarity">
    <text evidence="1">Belongs to the 'phage' integrase family.</text>
</comment>
<dbReference type="GO" id="GO:0006310">
    <property type="term" value="P:DNA recombination"/>
    <property type="evidence" value="ECO:0007669"/>
    <property type="project" value="UniProtKB-KW"/>
</dbReference>
<evidence type="ECO:0000256" key="3">
    <source>
        <dbReference type="ARBA" id="ARBA00023125"/>
    </source>
</evidence>
<accession>A0A810AIQ3</accession>
<gene>
    <name evidence="8" type="ORF">XF5B_41430</name>
    <name evidence="9" type="ORF">XF6B_41010</name>
</gene>
<dbReference type="InterPro" id="IPR050090">
    <property type="entry name" value="Tyrosine_recombinase_XerCD"/>
</dbReference>
<evidence type="ECO:0000256" key="2">
    <source>
        <dbReference type="ARBA" id="ARBA00022908"/>
    </source>
</evidence>
<dbReference type="AlphaFoldDB" id="A0A810AIQ3"/>
<reference evidence="8" key="1">
    <citation type="submission" date="2020-05" db="EMBL/GenBank/DDBJ databases">
        <title>Complete genome sequence of Bradyrhizobium diazoefficiens XF5 isolated from soybean nodule.</title>
        <authorList>
            <person name="Noda R."/>
            <person name="Kakizaki K."/>
            <person name="Minamisawa K."/>
        </authorList>
    </citation>
    <scope>NUCLEOTIDE SEQUENCE</scope>
    <source>
        <strain evidence="8">XF5</strain>
    </source>
</reference>
<dbReference type="InterPro" id="IPR011010">
    <property type="entry name" value="DNA_brk_join_enz"/>
</dbReference>
<dbReference type="Gene3D" id="1.10.443.10">
    <property type="entry name" value="Intergrase catalytic core"/>
    <property type="match status" value="1"/>
</dbReference>
<feature type="domain" description="Core-binding (CB)" evidence="7">
    <location>
        <begin position="138"/>
        <end position="219"/>
    </location>
</feature>
<dbReference type="PANTHER" id="PTHR30349:SF41">
    <property type="entry name" value="INTEGRASE_RECOMBINASE PROTEIN MJ0367-RELATED"/>
    <property type="match status" value="1"/>
</dbReference>
<evidence type="ECO:0000256" key="5">
    <source>
        <dbReference type="PROSITE-ProRule" id="PRU01248"/>
    </source>
</evidence>
<evidence type="ECO:0000313" key="8">
    <source>
        <dbReference type="EMBL" id="BCE56631.1"/>
    </source>
</evidence>
<dbReference type="PROSITE" id="PS51900">
    <property type="entry name" value="CB"/>
    <property type="match status" value="1"/>
</dbReference>
<dbReference type="InterPro" id="IPR046668">
    <property type="entry name" value="DUF6538"/>
</dbReference>
<dbReference type="InterPro" id="IPR044068">
    <property type="entry name" value="CB"/>
</dbReference>
<evidence type="ECO:0000259" key="6">
    <source>
        <dbReference type="PROSITE" id="PS51898"/>
    </source>
</evidence>
<evidence type="ECO:0000256" key="1">
    <source>
        <dbReference type="ARBA" id="ARBA00008857"/>
    </source>
</evidence>
<evidence type="ECO:0000256" key="4">
    <source>
        <dbReference type="ARBA" id="ARBA00023172"/>
    </source>
</evidence>
<dbReference type="SUPFAM" id="SSF56349">
    <property type="entry name" value="DNA breaking-rejoining enzymes"/>
    <property type="match status" value="1"/>
</dbReference>
<name>A0A810AIQ3_9BRAD</name>
<dbReference type="PROSITE" id="PS51898">
    <property type="entry name" value="TYR_RECOMBINASE"/>
    <property type="match status" value="1"/>
</dbReference>
<dbReference type="GO" id="GO:0015074">
    <property type="term" value="P:DNA integration"/>
    <property type="evidence" value="ECO:0007669"/>
    <property type="project" value="UniProtKB-KW"/>
</dbReference>
<keyword evidence="2" id="KW-0229">DNA integration</keyword>
<dbReference type="PANTHER" id="PTHR30349">
    <property type="entry name" value="PHAGE INTEGRASE-RELATED"/>
    <property type="match status" value="1"/>
</dbReference>
<dbReference type="Pfam" id="PF00589">
    <property type="entry name" value="Phage_integrase"/>
    <property type="match status" value="1"/>
</dbReference>
<dbReference type="GO" id="GO:0003677">
    <property type="term" value="F:DNA binding"/>
    <property type="evidence" value="ECO:0007669"/>
    <property type="project" value="UniProtKB-UniRule"/>
</dbReference>
<proteinExistence type="inferred from homology"/>
<keyword evidence="3 5" id="KW-0238">DNA-binding</keyword>
<dbReference type="EMBL" id="AP023095">
    <property type="protein sequence ID" value="BCE56631.1"/>
    <property type="molecule type" value="Genomic_DNA"/>
</dbReference>
<reference evidence="9" key="2">
    <citation type="submission" date="2020-05" db="EMBL/GenBank/DDBJ databases">
        <title>Complete genome sequence of Bradyrhizobium diazoefficiens XF6 isolated from soybean nodule.</title>
        <authorList>
            <person name="Noda R."/>
            <person name="Kakizaki K."/>
            <person name="Minamisawa K."/>
        </authorList>
    </citation>
    <scope>NUCLEOTIDE SEQUENCE</scope>
    <source>
        <strain evidence="9">XF6</strain>
    </source>
</reference>
<dbReference type="EMBL" id="AP023096">
    <property type="protein sequence ID" value="BCE65302.1"/>
    <property type="molecule type" value="Genomic_DNA"/>
</dbReference>
<dbReference type="InterPro" id="IPR002104">
    <property type="entry name" value="Integrase_catalytic"/>
</dbReference>
<keyword evidence="4" id="KW-0233">DNA recombination</keyword>
<dbReference type="InterPro" id="IPR013762">
    <property type="entry name" value="Integrase-like_cat_sf"/>
</dbReference>
<dbReference type="Pfam" id="PF20172">
    <property type="entry name" value="DUF6538"/>
    <property type="match status" value="1"/>
</dbReference>
<organism evidence="9">
    <name type="scientific">Bradyrhizobium diazoefficiens</name>
    <dbReference type="NCBI Taxonomy" id="1355477"/>
    <lineage>
        <taxon>Bacteria</taxon>
        <taxon>Pseudomonadati</taxon>
        <taxon>Pseudomonadota</taxon>
        <taxon>Alphaproteobacteria</taxon>
        <taxon>Hyphomicrobiales</taxon>
        <taxon>Nitrobacteraceae</taxon>
        <taxon>Bradyrhizobium</taxon>
    </lineage>
</organism>
<dbReference type="RefSeq" id="WP_038966867.1">
    <property type="nucleotide sequence ID" value="NZ_AJQI01000294.1"/>
</dbReference>
<protein>
    <recommendedName>
        <fullName evidence="10">Integrase</fullName>
    </recommendedName>
</protein>
<evidence type="ECO:0000313" key="9">
    <source>
        <dbReference type="EMBL" id="BCE65302.1"/>
    </source>
</evidence>
<sequence length="440" mass="49856">MDSKYLVKQHNTYSVVVEIPKRLQAKAGQKRFKKSLQTDSLAEANRLKHHYVHGFQRKIAELEKGGDDTLAALYRDASEWKPTLASARTATEVDEQGREIVEREEYLSVIKEQASQIAELHGKLVGDRYLATATGTGTIIKDQIDAWIAESPDAGQTKSQHRSTVERYLKWAGEFATVEETDRVKAGQYVTELLTVSGLARRTIRRHLSSLSNLWLWVESKGAKLENVWHGHRLGKKKRGTERKGLSDEKVIKLLNGRSRSKLYGPLLCDLTRLALLHGARLEELCALKKADVTEREDGYWFVIGEGKTEAAQREIPVHPTAAKIIERRLKGEDEWLFEGLTPGGPDEKRSWYVSKAFGRFRAQDDVKVDGRLEDFHALRNTFIELMEGLEVAESTVKLLVGHKRTSMTYGHYSKGQRVNLREAIKKVDYGVEIMGSMES</sequence>
<evidence type="ECO:0008006" key="10">
    <source>
        <dbReference type="Google" id="ProtNLM"/>
    </source>
</evidence>